<evidence type="ECO:0000259" key="6">
    <source>
        <dbReference type="Pfam" id="PF07669"/>
    </source>
</evidence>
<dbReference type="InterPro" id="IPR047939">
    <property type="entry name" value="BREX_1_PglX"/>
</dbReference>
<gene>
    <name evidence="7" type="ORF">AAE02nite_32140</name>
</gene>
<evidence type="ECO:0000313" key="7">
    <source>
        <dbReference type="EMBL" id="GEO05550.1"/>
    </source>
</evidence>
<dbReference type="PANTHER" id="PTHR33841">
    <property type="entry name" value="DNA METHYLTRANSFERASE YEEA-RELATED"/>
    <property type="match status" value="1"/>
</dbReference>
<keyword evidence="4" id="KW-0949">S-adenosyl-L-methionine</keyword>
<dbReference type="InterPro" id="IPR029063">
    <property type="entry name" value="SAM-dependent_MTases_sf"/>
</dbReference>
<dbReference type="SUPFAM" id="SSF53335">
    <property type="entry name" value="S-adenosyl-L-methionine-dependent methyltransferases"/>
    <property type="match status" value="1"/>
</dbReference>
<accession>A0A512B0R0</accession>
<dbReference type="PRINTS" id="PR00507">
    <property type="entry name" value="N12N6MTFRASE"/>
</dbReference>
<dbReference type="InterPro" id="IPR050953">
    <property type="entry name" value="N4_N6_ade-DNA_methylase"/>
</dbReference>
<comment type="catalytic activity">
    <reaction evidence="5">
        <text>a 2'-deoxyadenosine in DNA + S-adenosyl-L-methionine = an N(6)-methyl-2'-deoxyadenosine in DNA + S-adenosyl-L-homocysteine + H(+)</text>
        <dbReference type="Rhea" id="RHEA:15197"/>
        <dbReference type="Rhea" id="RHEA-COMP:12418"/>
        <dbReference type="Rhea" id="RHEA-COMP:12419"/>
        <dbReference type="ChEBI" id="CHEBI:15378"/>
        <dbReference type="ChEBI" id="CHEBI:57856"/>
        <dbReference type="ChEBI" id="CHEBI:59789"/>
        <dbReference type="ChEBI" id="CHEBI:90615"/>
        <dbReference type="ChEBI" id="CHEBI:90616"/>
        <dbReference type="EC" id="2.1.1.72"/>
    </reaction>
</comment>
<dbReference type="Proteomes" id="UP000321532">
    <property type="component" value="Unassembled WGS sequence"/>
</dbReference>
<protein>
    <recommendedName>
        <fullName evidence="1">site-specific DNA-methyltransferase (adenine-specific)</fullName>
        <ecNumber evidence="1">2.1.1.72</ecNumber>
    </recommendedName>
</protein>
<name>A0A512B0R0_9BACT</name>
<dbReference type="RefSeq" id="WP_146899768.1">
    <property type="nucleotide sequence ID" value="NZ_BJYS01000024.1"/>
</dbReference>
<reference evidence="7 8" key="1">
    <citation type="submission" date="2019-07" db="EMBL/GenBank/DDBJ databases">
        <title>Whole genome shotgun sequence of Adhaeribacter aerolatus NBRC 106133.</title>
        <authorList>
            <person name="Hosoyama A."/>
            <person name="Uohara A."/>
            <person name="Ohji S."/>
            <person name="Ichikawa N."/>
        </authorList>
    </citation>
    <scope>NUCLEOTIDE SEQUENCE [LARGE SCALE GENOMIC DNA]</scope>
    <source>
        <strain evidence="7 8">NBRC 106133</strain>
    </source>
</reference>
<dbReference type="NCBIfam" id="NF033452">
    <property type="entry name" value="BREX_1_MTaseX"/>
    <property type="match status" value="1"/>
</dbReference>
<evidence type="ECO:0000256" key="1">
    <source>
        <dbReference type="ARBA" id="ARBA00011900"/>
    </source>
</evidence>
<evidence type="ECO:0000256" key="4">
    <source>
        <dbReference type="ARBA" id="ARBA00022691"/>
    </source>
</evidence>
<dbReference type="EMBL" id="BJYS01000024">
    <property type="protein sequence ID" value="GEO05550.1"/>
    <property type="molecule type" value="Genomic_DNA"/>
</dbReference>
<proteinExistence type="predicted"/>
<dbReference type="Pfam" id="PF07669">
    <property type="entry name" value="Eco57I"/>
    <property type="match status" value="1"/>
</dbReference>
<dbReference type="EC" id="2.1.1.72" evidence="1"/>
<dbReference type="PANTHER" id="PTHR33841:SF1">
    <property type="entry name" value="DNA METHYLTRANSFERASE A"/>
    <property type="match status" value="1"/>
</dbReference>
<sequence>MDVNFDTTIDNTEVKPTTRSGINTSRLKTFAQKARTILLAGVERKVMYWGFDKKGTITEEPQAIAGGYMFRGNVFDDATLPNKWKALKAAINRKGIKEVVEEAAYTWFNRMMAIKILAQNNYDLPQLEYAEGTSLLPVILQRARRGQYDFLNKEERQRLQTIISDFEKETEAFGILLIGYCHSHTLLNRVFGGIDDYTELLLPNDILSEKGFLHLLNTTDAISEEDYKQVELIGWLYQFYISDRKDEVFAGFKKNKKAEAADIPAATQIFTPNWIVKYMVQNTVGKLWLDLNPESSLKQEMRYLVEAPEQQYSNPIIKEVADIKLLDPAVGSGHILVEGFDLLYQMYLEEYYPPEEAVESILNNNLFGLDIDKRAAQLSRFAILLKAASKNKGVLKSGILPRVYAMPEPAQFSRQEVLDFLGKEGVSYEESLTKALTLMQDAQNLGSIMQFSLKPKELEFILKRFDELEIKPFREFSEEAVLPKIRPFINVLEQLTIKYEAVAANPPYMGRSNMNGNLKAYIENKYIKSKLDLMTVFMEVCLALAKNNGAISIINIASWLTKDSFVDLRELLLTSTFIKSLLDFGRGIFGSDFGTVAFNVLKTSDNSEVGIYRKLYHHHVKVEAPSIKQARFFNQDFGFYTAKQKIFLDIPSAPFVYWMSTNVIEAYKKSVNLRTVAEPRKGITTGDDDKFIRSWWEVDSRKINLFGRPNMFNEGKWFPVVRGGDYRKWYGNLYAIMDWQDDGKEIRSFKDSKGKLRSRPQNISYNFADGLSWNDVSRSGFAARETGEGKLMQAVGPKIFNAFDQKALLGLLNSNVSKHIFSLIAPGQKFEVGTVGDFPIIQDLLNNGINEVKRTLINENVEISKKDWDTRETSWDFNISSLTSCDISLEESFKKWLNAITTDFFKVLKNEEQLNQYYINLYGLQEELNPEVPLSQITLFQDELYYDQLKKIELKFREGNRDRIELPIKRDVVLKQLISYAIGCFIGRYRLDKPGLQIAYPNPAPEEIASYAIASPLHIGTKELAFSIDEDAILPLMGKSCRFTDDVLHRTVHFIEIIWGEETLTINMNFLQECLNQDLEQYLVRDFWKDHVRTYKKKPIYWLFTSPKGAFQVLVYMHRMNRFTVGKIRDKYLLPHMQYLNQHIDQLEIQGAALGRTEARQLDKLRKDLLECEQYDLLLKDKADQQIEFDLDNGVTANYELFKGVVAPIK</sequence>
<dbReference type="OrthoDB" id="32195at2"/>
<dbReference type="Gene3D" id="3.40.50.150">
    <property type="entry name" value="Vaccinia Virus protein VP39"/>
    <property type="match status" value="1"/>
</dbReference>
<keyword evidence="8" id="KW-1185">Reference proteome</keyword>
<evidence type="ECO:0000256" key="2">
    <source>
        <dbReference type="ARBA" id="ARBA00022603"/>
    </source>
</evidence>
<organism evidence="7 8">
    <name type="scientific">Adhaeribacter aerolatus</name>
    <dbReference type="NCBI Taxonomy" id="670289"/>
    <lineage>
        <taxon>Bacteria</taxon>
        <taxon>Pseudomonadati</taxon>
        <taxon>Bacteroidota</taxon>
        <taxon>Cytophagia</taxon>
        <taxon>Cytophagales</taxon>
        <taxon>Hymenobacteraceae</taxon>
        <taxon>Adhaeribacter</taxon>
    </lineage>
</organism>
<feature type="domain" description="Type II methyltransferase M.TaqI-like" evidence="6">
    <location>
        <begin position="364"/>
        <end position="589"/>
    </location>
</feature>
<dbReference type="GO" id="GO:0032259">
    <property type="term" value="P:methylation"/>
    <property type="evidence" value="ECO:0007669"/>
    <property type="project" value="UniProtKB-KW"/>
</dbReference>
<comment type="caution">
    <text evidence="7">The sequence shown here is derived from an EMBL/GenBank/DDBJ whole genome shotgun (WGS) entry which is preliminary data.</text>
</comment>
<dbReference type="GO" id="GO:0006304">
    <property type="term" value="P:DNA modification"/>
    <property type="evidence" value="ECO:0007669"/>
    <property type="project" value="InterPro"/>
</dbReference>
<evidence type="ECO:0000256" key="5">
    <source>
        <dbReference type="ARBA" id="ARBA00047942"/>
    </source>
</evidence>
<evidence type="ECO:0000313" key="8">
    <source>
        <dbReference type="Proteomes" id="UP000321532"/>
    </source>
</evidence>
<dbReference type="InterPro" id="IPR011639">
    <property type="entry name" value="MethylTrfase_TaqI-like_dom"/>
</dbReference>
<dbReference type="AlphaFoldDB" id="A0A512B0R0"/>
<keyword evidence="2 7" id="KW-0489">Methyltransferase</keyword>
<dbReference type="GO" id="GO:0009007">
    <property type="term" value="F:site-specific DNA-methyltransferase (adenine-specific) activity"/>
    <property type="evidence" value="ECO:0007669"/>
    <property type="project" value="UniProtKB-EC"/>
</dbReference>
<evidence type="ECO:0000256" key="3">
    <source>
        <dbReference type="ARBA" id="ARBA00022679"/>
    </source>
</evidence>
<keyword evidence="3 7" id="KW-0808">Transferase</keyword>